<comment type="caution">
    <text evidence="1">The sequence shown here is derived from an EMBL/GenBank/DDBJ whole genome shotgun (WGS) entry which is preliminary data.</text>
</comment>
<proteinExistence type="predicted"/>
<keyword evidence="2" id="KW-1185">Reference proteome</keyword>
<protein>
    <submittedName>
        <fullName evidence="1">Uncharacterized protein</fullName>
    </submittedName>
</protein>
<reference evidence="1 2" key="1">
    <citation type="submission" date="2015-01" db="EMBL/GenBank/DDBJ databases">
        <title>Evolution of Trichinella species and genotypes.</title>
        <authorList>
            <person name="Korhonen P.K."/>
            <person name="Edoardo P."/>
            <person name="Giuseppe L.R."/>
            <person name="Gasser R.B."/>
        </authorList>
    </citation>
    <scope>NUCLEOTIDE SEQUENCE [LARGE SCALE GENOMIC DNA]</scope>
    <source>
        <strain evidence="1">ISS1980</strain>
    </source>
</reference>
<accession>A0A0V1M6J0</accession>
<sequence length="78" mass="9174">MRLSFPLNLANNVTILVIFLYDIRSNWYLTWRVAFCCDPVSNEEDPNSEPPKNLLESASCCTMRFMYKRNYDNATIED</sequence>
<evidence type="ECO:0000313" key="2">
    <source>
        <dbReference type="Proteomes" id="UP000054843"/>
    </source>
</evidence>
<name>A0A0V1M6J0_9BILA</name>
<dbReference type="AlphaFoldDB" id="A0A0V1M6J0"/>
<organism evidence="1 2">
    <name type="scientific">Trichinella papuae</name>
    <dbReference type="NCBI Taxonomy" id="268474"/>
    <lineage>
        <taxon>Eukaryota</taxon>
        <taxon>Metazoa</taxon>
        <taxon>Ecdysozoa</taxon>
        <taxon>Nematoda</taxon>
        <taxon>Enoplea</taxon>
        <taxon>Dorylaimia</taxon>
        <taxon>Trichinellida</taxon>
        <taxon>Trichinellidae</taxon>
        <taxon>Trichinella</taxon>
    </lineage>
</organism>
<dbReference type="Proteomes" id="UP000054843">
    <property type="component" value="Unassembled WGS sequence"/>
</dbReference>
<evidence type="ECO:0000313" key="1">
    <source>
        <dbReference type="EMBL" id="KRZ67228.1"/>
    </source>
</evidence>
<gene>
    <name evidence="1" type="ORF">T10_7858</name>
</gene>
<dbReference type="EMBL" id="JYDO01000205">
    <property type="protein sequence ID" value="KRZ67228.1"/>
    <property type="molecule type" value="Genomic_DNA"/>
</dbReference>